<keyword evidence="2" id="KW-1185">Reference proteome</keyword>
<protein>
    <submittedName>
        <fullName evidence="1">Uncharacterized protein</fullName>
    </submittedName>
</protein>
<dbReference type="Proteomes" id="UP000321424">
    <property type="component" value="Unassembled WGS sequence"/>
</dbReference>
<comment type="caution">
    <text evidence="1">The sequence shown here is derived from an EMBL/GenBank/DDBJ whole genome shotgun (WGS) entry which is preliminary data.</text>
</comment>
<gene>
    <name evidence="1" type="ORF">NN4_53940</name>
</gene>
<organism evidence="1 2">
    <name type="scientific">Nocardia ninae NBRC 108245</name>
    <dbReference type="NCBI Taxonomy" id="1210091"/>
    <lineage>
        <taxon>Bacteria</taxon>
        <taxon>Bacillati</taxon>
        <taxon>Actinomycetota</taxon>
        <taxon>Actinomycetes</taxon>
        <taxon>Mycobacteriales</taxon>
        <taxon>Nocardiaceae</taxon>
        <taxon>Nocardia</taxon>
    </lineage>
</organism>
<accession>A0A511MJR4</accession>
<proteinExistence type="predicted"/>
<evidence type="ECO:0000313" key="1">
    <source>
        <dbReference type="EMBL" id="GEM40875.1"/>
    </source>
</evidence>
<reference evidence="1 2" key="1">
    <citation type="submission" date="2019-07" db="EMBL/GenBank/DDBJ databases">
        <title>Whole genome shotgun sequence of Nocardia ninae NBRC 108245.</title>
        <authorList>
            <person name="Hosoyama A."/>
            <person name="Uohara A."/>
            <person name="Ohji S."/>
            <person name="Ichikawa N."/>
        </authorList>
    </citation>
    <scope>NUCLEOTIDE SEQUENCE [LARGE SCALE GENOMIC DNA]</scope>
    <source>
        <strain evidence="1 2">NBRC 108245</strain>
    </source>
</reference>
<dbReference type="AlphaFoldDB" id="A0A511MJR4"/>
<sequence length="194" mass="21722">MCECTCGNNHVRFARILAGYLTDDWEVEKPDDIDNSATLTGPANMQLWLRIEGPHPGREYTRLRIGGRFGSEYRYLPDGSDAEQFTVVLRDTDGAAIAAELERDLIPRYRLALNAALAQEWDHAARQHKLMEQLREVLNPTMSDVYATTGRFGIKHQGVVDVSGPDNVLISLRVGAETALEIARAVQKIESIWV</sequence>
<dbReference type="RefSeq" id="WP_147136925.1">
    <property type="nucleotide sequence ID" value="NZ_BJXA01000042.1"/>
</dbReference>
<name>A0A511MJR4_9NOCA</name>
<evidence type="ECO:0000313" key="2">
    <source>
        <dbReference type="Proteomes" id="UP000321424"/>
    </source>
</evidence>
<dbReference type="EMBL" id="BJXA01000042">
    <property type="protein sequence ID" value="GEM40875.1"/>
    <property type="molecule type" value="Genomic_DNA"/>
</dbReference>